<reference evidence="2 3" key="1">
    <citation type="submission" date="2015-07" db="EMBL/GenBank/DDBJ databases">
        <title>Genome sequencing of Kibdelosporangium phytohabitans.</title>
        <authorList>
            <person name="Qin S."/>
            <person name="Xing K."/>
        </authorList>
    </citation>
    <scope>NUCLEOTIDE SEQUENCE [LARGE SCALE GENOMIC DNA]</scope>
    <source>
        <strain evidence="2 3">KLBMP1111</strain>
    </source>
</reference>
<feature type="region of interest" description="Disordered" evidence="1">
    <location>
        <begin position="208"/>
        <end position="228"/>
    </location>
</feature>
<accession>A0A0N9IFJ6</accession>
<feature type="compositionally biased region" description="Polar residues" evidence="1">
    <location>
        <begin position="215"/>
        <end position="224"/>
    </location>
</feature>
<evidence type="ECO:0000256" key="1">
    <source>
        <dbReference type="SAM" id="MobiDB-lite"/>
    </source>
</evidence>
<dbReference type="KEGG" id="kphy:AOZ06_50685"/>
<sequence>MTDLNLPPYGEIPDDVRNRVRDKVQQRIRKPKRGVPIAVAAGVALLATAAVVVTTRSEASVAPAQAQNEYDLAMDRCWAAVERSGKTDVYPPRSTWRLTRALTASELVVVGMITPSSPKSPFFCQTTPATVTMSKPGATLRYAEGVRAAALLATDNGILAGVVETTWPAAYLAGPEGGPMALDADRGTGAFIAPSRGDSTSKLTIGWSQDPYAQPPQTHSSLPQAPTPEIDMVDRPWPAPPSDRCTLHAGFALPPQSAYGSSAVIRQDKSLLIVTRGTARLGVCATDRLDNLESTAAFKAGPPVFDLQPDEPLAFSTGLFGAKTTIGGAVPMSTARMQIEFANGVKAEPVVSNGTFAVIIPDGVPLDPARKDRPAVAATAKLLDAAGATIYSGTLRHWDPPK</sequence>
<evidence type="ECO:0000313" key="2">
    <source>
        <dbReference type="EMBL" id="ALG14050.1"/>
    </source>
</evidence>
<evidence type="ECO:0000313" key="3">
    <source>
        <dbReference type="Proteomes" id="UP000063699"/>
    </source>
</evidence>
<dbReference type="RefSeq" id="WP_054295922.1">
    <property type="nucleotide sequence ID" value="NZ_CP012752.1"/>
</dbReference>
<dbReference type="AlphaFoldDB" id="A0A0N9IFJ6"/>
<gene>
    <name evidence="2" type="ORF">AOZ06_50685</name>
</gene>
<dbReference type="STRING" id="860235.AOZ06_50685"/>
<keyword evidence="3" id="KW-1185">Reference proteome</keyword>
<dbReference type="EMBL" id="CP012752">
    <property type="protein sequence ID" value="ALG14050.1"/>
    <property type="molecule type" value="Genomic_DNA"/>
</dbReference>
<dbReference type="Proteomes" id="UP000063699">
    <property type="component" value="Chromosome"/>
</dbReference>
<proteinExistence type="predicted"/>
<organism evidence="2 3">
    <name type="scientific">Kibdelosporangium phytohabitans</name>
    <dbReference type="NCBI Taxonomy" id="860235"/>
    <lineage>
        <taxon>Bacteria</taxon>
        <taxon>Bacillati</taxon>
        <taxon>Actinomycetota</taxon>
        <taxon>Actinomycetes</taxon>
        <taxon>Pseudonocardiales</taxon>
        <taxon>Pseudonocardiaceae</taxon>
        <taxon>Kibdelosporangium</taxon>
    </lineage>
</organism>
<protein>
    <submittedName>
        <fullName evidence="2">Uncharacterized protein</fullName>
    </submittedName>
</protein>
<name>A0A0N9IFJ6_9PSEU</name>
<dbReference type="OrthoDB" id="3557251at2"/>